<protein>
    <recommendedName>
        <fullName evidence="4">PspA/IM30 family protein</fullName>
    </recommendedName>
</protein>
<evidence type="ECO:0000256" key="1">
    <source>
        <dbReference type="ARBA" id="ARBA00043985"/>
    </source>
</evidence>
<gene>
    <name evidence="3" type="ORF">AMST5_03528</name>
</gene>
<accession>A0AA48M278</accession>
<dbReference type="Pfam" id="PF04012">
    <property type="entry name" value="PspA_IM30"/>
    <property type="match status" value="1"/>
</dbReference>
<dbReference type="AlphaFoldDB" id="A0AA48M278"/>
<sequence length="199" mass="21217">MRDATRAVERAKRTLALAMAQDQAEGRKLAAARAEVAELEGRATEALKADRAELAERAAEAIAAREADAQAAEKARAIFAAEIGRLESHVRNQSARLAELDRGRRLARATEAVRIARRGRLEPAPCTQATLSEAEATLARLREKQTESCGAEAALDALDVPPRAQSVNETLAEAGFGPPVKPRAADVLARLKEKAGIPA</sequence>
<evidence type="ECO:0008006" key="4">
    <source>
        <dbReference type="Google" id="ProtNLM"/>
    </source>
</evidence>
<evidence type="ECO:0000256" key="2">
    <source>
        <dbReference type="SAM" id="Coils"/>
    </source>
</evidence>
<evidence type="ECO:0000313" key="3">
    <source>
        <dbReference type="EMBL" id="CAJ0884486.1"/>
    </source>
</evidence>
<dbReference type="EMBL" id="OY288114">
    <property type="protein sequence ID" value="CAJ0884486.1"/>
    <property type="molecule type" value="Genomic_DNA"/>
</dbReference>
<dbReference type="InterPro" id="IPR007157">
    <property type="entry name" value="PspA_VIPP1"/>
</dbReference>
<feature type="coiled-coil region" evidence="2">
    <location>
        <begin position="1"/>
        <end position="75"/>
    </location>
</feature>
<comment type="similarity">
    <text evidence="1">Belongs to the PspA/Vipp/IM30 family.</text>
</comment>
<reference evidence="3" key="1">
    <citation type="submission" date="2023-07" db="EMBL/GenBank/DDBJ databases">
        <authorList>
            <person name="Pelsma A.J. K."/>
        </authorList>
    </citation>
    <scope>NUCLEOTIDE SEQUENCE</scope>
</reference>
<name>A0AA48M278_9ZZZZ</name>
<keyword evidence="2" id="KW-0175">Coiled coil</keyword>
<proteinExistence type="inferred from homology"/>
<organism evidence="3">
    <name type="scientific">freshwater sediment metagenome</name>
    <dbReference type="NCBI Taxonomy" id="556182"/>
    <lineage>
        <taxon>unclassified sequences</taxon>
        <taxon>metagenomes</taxon>
        <taxon>ecological metagenomes</taxon>
    </lineage>
</organism>